<dbReference type="InterPro" id="IPR001499">
    <property type="entry name" value="GPCR_STE3"/>
</dbReference>
<reference evidence="2 3" key="1">
    <citation type="submission" date="2016-06" db="EMBL/GenBank/DDBJ databases">
        <title>Comparative genomics of the ectomycorrhizal sister species Rhizopogon vinicolor and Rhizopogon vesiculosus (Basidiomycota: Boletales) reveals a divergence of the mating type B locus.</title>
        <authorList>
            <consortium name="DOE Joint Genome Institute"/>
            <person name="Mujic A.B."/>
            <person name="Kuo A."/>
            <person name="Tritt A."/>
            <person name="Lipzen A."/>
            <person name="Chen C."/>
            <person name="Johnson J."/>
            <person name="Sharma A."/>
            <person name="Barry K."/>
            <person name="Grigoriev I.V."/>
            <person name="Spatafora J.W."/>
        </authorList>
    </citation>
    <scope>NUCLEOTIDE SEQUENCE [LARGE SCALE GENOMIC DNA]</scope>
    <source>
        <strain evidence="2 3">AM-OR11-026</strain>
    </source>
</reference>
<evidence type="ECO:0000313" key="3">
    <source>
        <dbReference type="Proteomes" id="UP000092154"/>
    </source>
</evidence>
<organism evidence="2 3">
    <name type="scientific">Rhizopogon vinicolor AM-OR11-026</name>
    <dbReference type="NCBI Taxonomy" id="1314800"/>
    <lineage>
        <taxon>Eukaryota</taxon>
        <taxon>Fungi</taxon>
        <taxon>Dikarya</taxon>
        <taxon>Basidiomycota</taxon>
        <taxon>Agaricomycotina</taxon>
        <taxon>Agaricomycetes</taxon>
        <taxon>Agaricomycetidae</taxon>
        <taxon>Boletales</taxon>
        <taxon>Suillineae</taxon>
        <taxon>Rhizopogonaceae</taxon>
        <taxon>Rhizopogon</taxon>
    </lineage>
</organism>
<evidence type="ECO:0000313" key="2">
    <source>
        <dbReference type="EMBL" id="OAX32937.1"/>
    </source>
</evidence>
<gene>
    <name evidence="2" type="ORF">K503DRAFT_869871</name>
</gene>
<dbReference type="AlphaFoldDB" id="A0A1B7MK22"/>
<dbReference type="EMBL" id="KV448877">
    <property type="protein sequence ID" value="OAX32937.1"/>
    <property type="molecule type" value="Genomic_DNA"/>
</dbReference>
<dbReference type="GO" id="GO:0004932">
    <property type="term" value="F:mating-type factor pheromone receptor activity"/>
    <property type="evidence" value="ECO:0007669"/>
    <property type="project" value="InterPro"/>
</dbReference>
<dbReference type="GO" id="GO:0016020">
    <property type="term" value="C:membrane"/>
    <property type="evidence" value="ECO:0007669"/>
    <property type="project" value="InterPro"/>
</dbReference>
<protein>
    <submittedName>
        <fullName evidence="2">Uncharacterized protein</fullName>
    </submittedName>
</protein>
<keyword evidence="3" id="KW-1185">Reference proteome</keyword>
<dbReference type="InParanoid" id="A0A1B7MK22"/>
<name>A0A1B7MK22_9AGAM</name>
<feature type="signal peptide" evidence="1">
    <location>
        <begin position="1"/>
        <end position="20"/>
    </location>
</feature>
<dbReference type="STRING" id="1314800.A0A1B7MK22"/>
<keyword evidence="1" id="KW-0732">Signal</keyword>
<dbReference type="Proteomes" id="UP000092154">
    <property type="component" value="Unassembled WGS sequence"/>
</dbReference>
<evidence type="ECO:0000256" key="1">
    <source>
        <dbReference type="SAM" id="SignalP"/>
    </source>
</evidence>
<sequence>MTQWLFPACALMFFALFGFANEARKHYRLAFLWISERFGYNLNATQTSGSNAPRWKGAIRSAGNVSLGSLPVHITPAPPRIKRQSSFDSVLDIKSFDVDRDVEKNAELSLSLPPYPKEEFSGDLSPTTSNYPPSDIEARAVDVDFETLSEAHSSRERCVEHHIVPAYHRPFTPPSVYPDEDRSSSVRSLMSVVGVEVQTHH</sequence>
<feature type="chain" id="PRO_5008597401" evidence="1">
    <location>
        <begin position="21"/>
        <end position="201"/>
    </location>
</feature>
<dbReference type="OrthoDB" id="2874149at2759"/>
<dbReference type="PRINTS" id="PR00899">
    <property type="entry name" value="GPCRSTE3"/>
</dbReference>
<proteinExistence type="predicted"/>
<accession>A0A1B7MK22</accession>